<evidence type="ECO:0000313" key="3">
    <source>
        <dbReference type="EMBL" id="NDU98745.1"/>
    </source>
</evidence>
<dbReference type="InterPro" id="IPR011343">
    <property type="entry name" value="DeoC"/>
</dbReference>
<dbReference type="GO" id="GO:0009264">
    <property type="term" value="P:deoxyribonucleotide catabolic process"/>
    <property type="evidence" value="ECO:0007669"/>
    <property type="project" value="InterPro"/>
</dbReference>
<dbReference type="GO" id="GO:0016052">
    <property type="term" value="P:carbohydrate catabolic process"/>
    <property type="evidence" value="ECO:0007669"/>
    <property type="project" value="TreeGrafter"/>
</dbReference>
<keyword evidence="2" id="KW-0704">Schiff base</keyword>
<dbReference type="Proteomes" id="UP000474175">
    <property type="component" value="Unassembled WGS sequence"/>
</dbReference>
<dbReference type="InterPro" id="IPR002915">
    <property type="entry name" value="DeoC/FbaB/LacD_aldolase"/>
</dbReference>
<dbReference type="RefSeq" id="WP_163954881.1">
    <property type="nucleotide sequence ID" value="NZ_JAAFZH010000020.1"/>
</dbReference>
<organism evidence="3 4">
    <name type="scientific">Spirosoma terrae</name>
    <dbReference type="NCBI Taxonomy" id="1968276"/>
    <lineage>
        <taxon>Bacteria</taxon>
        <taxon>Pseudomonadati</taxon>
        <taxon>Bacteroidota</taxon>
        <taxon>Cytophagia</taxon>
        <taxon>Cytophagales</taxon>
        <taxon>Cytophagaceae</taxon>
        <taxon>Spirosoma</taxon>
    </lineage>
</organism>
<dbReference type="SUPFAM" id="SSF51569">
    <property type="entry name" value="Aldolase"/>
    <property type="match status" value="1"/>
</dbReference>
<keyword evidence="4" id="KW-1185">Reference proteome</keyword>
<dbReference type="SMART" id="SM01133">
    <property type="entry name" value="DeoC"/>
    <property type="match status" value="1"/>
</dbReference>
<reference evidence="3 4" key="1">
    <citation type="submission" date="2020-02" db="EMBL/GenBank/DDBJ databases">
        <title>Draft genome sequence of two Spirosoma agri KCTC 52727 and Spirosoma terrae KCTC 52035.</title>
        <authorList>
            <person name="Rojas J."/>
            <person name="Ambika Manirajan B."/>
            <person name="Suarez C."/>
            <person name="Ratering S."/>
            <person name="Schnell S."/>
        </authorList>
    </citation>
    <scope>NUCLEOTIDE SEQUENCE [LARGE SCALE GENOMIC DNA]</scope>
    <source>
        <strain evidence="3 4">KCTC 52035</strain>
    </source>
</reference>
<accession>A0A6L9LDX4</accession>
<sequence>MNHLFPYIERTLLRPNVTINEQYDALDEVTQLGMAGLTVSPFWVKKFRRELGDVHPAVLATVIGYPFGYQRTEAKQLEIEWALRDGANEIEVVLNTSALFSPNSVWLKIELAKLIALTHAQEKFVTVILESALLSPEQLQHTINLATDAGTDFIKNQTGALKADFSLESALAFRQNVSKSVGVKIIADGATEAEMETLIAAGIDRLSLEAPTSKI</sequence>
<gene>
    <name evidence="3" type="ORF">GK108_27925</name>
</gene>
<dbReference type="EMBL" id="JAAFZH010000020">
    <property type="protein sequence ID" value="NDU98745.1"/>
    <property type="molecule type" value="Genomic_DNA"/>
</dbReference>
<dbReference type="GO" id="GO:0004139">
    <property type="term" value="F:deoxyribose-phosphate aldolase activity"/>
    <property type="evidence" value="ECO:0007669"/>
    <property type="project" value="InterPro"/>
</dbReference>
<evidence type="ECO:0000256" key="1">
    <source>
        <dbReference type="ARBA" id="ARBA00022490"/>
    </source>
</evidence>
<comment type="caution">
    <text evidence="3">The sequence shown here is derived from an EMBL/GenBank/DDBJ whole genome shotgun (WGS) entry which is preliminary data.</text>
</comment>
<dbReference type="Gene3D" id="3.20.20.70">
    <property type="entry name" value="Aldolase class I"/>
    <property type="match status" value="1"/>
</dbReference>
<dbReference type="PANTHER" id="PTHR10889:SF1">
    <property type="entry name" value="DEOXYRIBOSE-PHOSPHATE ALDOLASE"/>
    <property type="match status" value="1"/>
</dbReference>
<name>A0A6L9LDX4_9BACT</name>
<evidence type="ECO:0000256" key="2">
    <source>
        <dbReference type="ARBA" id="ARBA00023270"/>
    </source>
</evidence>
<dbReference type="AlphaFoldDB" id="A0A6L9LDX4"/>
<dbReference type="PANTHER" id="PTHR10889">
    <property type="entry name" value="DEOXYRIBOSE-PHOSPHATE ALDOLASE"/>
    <property type="match status" value="1"/>
</dbReference>
<protein>
    <submittedName>
        <fullName evidence="3">Deoxyribose-phosphate aldolase</fullName>
    </submittedName>
</protein>
<dbReference type="InterPro" id="IPR013785">
    <property type="entry name" value="Aldolase_TIM"/>
</dbReference>
<keyword evidence="1" id="KW-0963">Cytoplasm</keyword>
<evidence type="ECO:0000313" key="4">
    <source>
        <dbReference type="Proteomes" id="UP000474175"/>
    </source>
</evidence>
<proteinExistence type="predicted"/>
<dbReference type="GO" id="GO:0005737">
    <property type="term" value="C:cytoplasm"/>
    <property type="evidence" value="ECO:0007669"/>
    <property type="project" value="InterPro"/>
</dbReference>